<dbReference type="InterPro" id="IPR018181">
    <property type="entry name" value="Heat_shock_70_CS"/>
</dbReference>
<keyword evidence="2 4" id="KW-0547">Nucleotide-binding</keyword>
<dbReference type="CDD" id="cd24028">
    <property type="entry name" value="ASKHA_NBD_HSP70_HSPA1-like"/>
    <property type="match status" value="1"/>
</dbReference>
<reference evidence="6" key="1">
    <citation type="submission" date="2017-01" db="EMBL/GenBank/DDBJ databases">
        <title>Comparative genomics of anhydrobiosis in the tardigrade Hypsibius dujardini.</title>
        <authorList>
            <person name="Yoshida Y."/>
            <person name="Koutsovoulos G."/>
            <person name="Laetsch D."/>
            <person name="Stevens L."/>
            <person name="Kumar S."/>
            <person name="Horikawa D."/>
            <person name="Ishino K."/>
            <person name="Komine S."/>
            <person name="Tomita M."/>
            <person name="Blaxter M."/>
            <person name="Arakawa K."/>
        </authorList>
    </citation>
    <scope>NUCLEOTIDE SEQUENCE [LARGE SCALE GENOMIC DNA]</scope>
    <source>
        <strain evidence="6">Z151</strain>
    </source>
</reference>
<name>A0A1W0X9H5_HYPEX</name>
<keyword evidence="6" id="KW-1185">Reference proteome</keyword>
<evidence type="ECO:0000256" key="4">
    <source>
        <dbReference type="RuleBase" id="RU003322"/>
    </source>
</evidence>
<accession>A0A1W0X9H5</accession>
<dbReference type="Gene3D" id="3.90.640.10">
    <property type="entry name" value="Actin, Chain A, domain 4"/>
    <property type="match status" value="1"/>
</dbReference>
<evidence type="ECO:0000313" key="6">
    <source>
        <dbReference type="Proteomes" id="UP000192578"/>
    </source>
</evidence>
<dbReference type="PANTHER" id="PTHR19375">
    <property type="entry name" value="HEAT SHOCK PROTEIN 70KDA"/>
    <property type="match status" value="1"/>
</dbReference>
<dbReference type="OrthoDB" id="2401965at2759"/>
<comment type="similarity">
    <text evidence="1 4">Belongs to the heat shock protein 70 family.</text>
</comment>
<dbReference type="EMBL" id="MTYJ01000008">
    <property type="protein sequence ID" value="OQV24176.1"/>
    <property type="molecule type" value="Genomic_DNA"/>
</dbReference>
<dbReference type="GO" id="GO:0005524">
    <property type="term" value="F:ATP binding"/>
    <property type="evidence" value="ECO:0007669"/>
    <property type="project" value="UniProtKB-KW"/>
</dbReference>
<dbReference type="Gene3D" id="2.60.34.10">
    <property type="entry name" value="Substrate Binding Domain Of DNAk, Chain A, domain 1"/>
    <property type="match status" value="1"/>
</dbReference>
<evidence type="ECO:0000256" key="3">
    <source>
        <dbReference type="ARBA" id="ARBA00022840"/>
    </source>
</evidence>
<protein>
    <submittedName>
        <fullName evidence="5">Heat shock 70 kDa protein 1-like</fullName>
    </submittedName>
</protein>
<dbReference type="GO" id="GO:0140662">
    <property type="term" value="F:ATP-dependent protein folding chaperone"/>
    <property type="evidence" value="ECO:0007669"/>
    <property type="project" value="InterPro"/>
</dbReference>
<dbReference type="InterPro" id="IPR043129">
    <property type="entry name" value="ATPase_NBD"/>
</dbReference>
<dbReference type="Gene3D" id="3.30.420.40">
    <property type="match status" value="2"/>
</dbReference>
<keyword evidence="5" id="KW-0346">Stress response</keyword>
<evidence type="ECO:0000313" key="5">
    <source>
        <dbReference type="EMBL" id="OQV24176.1"/>
    </source>
</evidence>
<dbReference type="SUPFAM" id="SSF100920">
    <property type="entry name" value="Heat shock protein 70kD (HSP70), peptide-binding domain"/>
    <property type="match status" value="1"/>
</dbReference>
<organism evidence="5 6">
    <name type="scientific">Hypsibius exemplaris</name>
    <name type="common">Freshwater tardigrade</name>
    <dbReference type="NCBI Taxonomy" id="2072580"/>
    <lineage>
        <taxon>Eukaryota</taxon>
        <taxon>Metazoa</taxon>
        <taxon>Ecdysozoa</taxon>
        <taxon>Tardigrada</taxon>
        <taxon>Eutardigrada</taxon>
        <taxon>Parachela</taxon>
        <taxon>Hypsibioidea</taxon>
        <taxon>Hypsibiidae</taxon>
        <taxon>Hypsibius</taxon>
    </lineage>
</organism>
<sequence length="515" mass="55717">MSIPEPSAIGIDLGTTNCCVAVFRNGRCEAVPSGNGSTTIPSYVAFEDDHCVVGQEAKDNAFGHPKGTIFAVKRILGHRYSEVEDGVRLSQRWPFALTADENGFAAVRLPDDCGMTKVIWKPEEVSGELLKHLKELAQDFLGCPVQRAVITVPASFTEHQRRCTLAAGIMAGLEVVGIVNEPTAAAIAYGLQTPAGENEKTRIILVCDFGGGTIDVSIISAVGRSTFQVLGTSGNMHLGGEDFDDCLVEELLLRWEELHGPGIRQSPAAMTRLRKQAQQVKHTLATGTEENAGVVLASLFGGVDFRTTVSRTTFEKVCGHLFQQALEPIETAMRLTNMRKQDLSHIVLVGGSSRMRVFRDMVADYFPDQRIFKDIHPDEAIAIGAGLMAQNAGELTVADVIALDLGTEVWGGGMTVILPRFSKVPSSAEKVFTTTVDFQTRISVMVYEGTDPVAKNNRFWGRLLMTGIQPALAGFPKIAVTYEYDHFGILKVSAKDLATDSTVETSINLNVPNGS</sequence>
<evidence type="ECO:0000256" key="1">
    <source>
        <dbReference type="ARBA" id="ARBA00007381"/>
    </source>
</evidence>
<dbReference type="AlphaFoldDB" id="A0A1W0X9H5"/>
<dbReference type="PRINTS" id="PR00301">
    <property type="entry name" value="HEATSHOCK70"/>
</dbReference>
<evidence type="ECO:0000256" key="2">
    <source>
        <dbReference type="ARBA" id="ARBA00022741"/>
    </source>
</evidence>
<dbReference type="FunFam" id="3.90.640.10:FF:000003">
    <property type="entry name" value="Molecular chaperone DnaK"/>
    <property type="match status" value="1"/>
</dbReference>
<comment type="caution">
    <text evidence="5">The sequence shown here is derived from an EMBL/GenBank/DDBJ whole genome shotgun (WGS) entry which is preliminary data.</text>
</comment>
<gene>
    <name evidence="5" type="ORF">BV898_02125</name>
</gene>
<dbReference type="Pfam" id="PF00012">
    <property type="entry name" value="HSP70"/>
    <property type="match status" value="1"/>
</dbReference>
<dbReference type="Proteomes" id="UP000192578">
    <property type="component" value="Unassembled WGS sequence"/>
</dbReference>
<dbReference type="PROSITE" id="PS00297">
    <property type="entry name" value="HSP70_1"/>
    <property type="match status" value="1"/>
</dbReference>
<dbReference type="InterPro" id="IPR013126">
    <property type="entry name" value="Hsp_70_fam"/>
</dbReference>
<proteinExistence type="inferred from homology"/>
<dbReference type="InterPro" id="IPR029047">
    <property type="entry name" value="HSP70_peptide-bd_sf"/>
</dbReference>
<dbReference type="SUPFAM" id="SSF53067">
    <property type="entry name" value="Actin-like ATPase domain"/>
    <property type="match status" value="2"/>
</dbReference>
<keyword evidence="3 4" id="KW-0067">ATP-binding</keyword>